<sequence>MSSTTRSTKRKLTCLGEDRGFDSFKSEKLLVTIKNVTKGSFVLRRLRPRLVTELDNNFNVQRLLKDGADPNILGNDGKGCLHYVAMHNNIRASDKIVSLLLSVGASPDIVDNEGNTPLLLAASSEYENEGVFEKLTKARVDVNRKDSRGWTSLQYAARLGKTSFVRCLLAAGASFPDPDDEGEYGFKQIVKDNRVAVARLYLEHGLDLSRYNPQNPQDFSPLHDAIESWGGSDMLSLLLEYNHGILDLEHENEIGQSPLCRAAYYESPECIELLINQNVNIEHADEEGHTPLELLAMKESALSGPFDNYDFDRREQCIRLLVLEAGAKLGDILDELLPADVVDDILNILENNPRAYDRRIQQAIGNDLRNIEFWLEIAKCIVKYRVLYESKNSLVEEPMENGKMSESKKLRSYFEVCQAEISLLKSTSLTSFINYHDILAAASRDFYKRVRDERVYETFDEANLESRFPVYAKELGKSFNNLKKIHQIWERAVTNLALLFGLNSVVYYSIIRKILGFLDKNDLFSTAEIKSEPK</sequence>
<proteinExistence type="predicted"/>
<gene>
    <name evidence="1" type="ORF">QAD02_001148</name>
</gene>
<accession>A0ACC2NHS3</accession>
<reference evidence="1" key="1">
    <citation type="submission" date="2023-04" db="EMBL/GenBank/DDBJ databases">
        <title>A chromosome-level genome assembly of the parasitoid wasp Eretmocerus hayati.</title>
        <authorList>
            <person name="Zhong Y."/>
            <person name="Liu S."/>
            <person name="Liu Y."/>
        </authorList>
    </citation>
    <scope>NUCLEOTIDE SEQUENCE</scope>
    <source>
        <strain evidence="1">ZJU_SS_LIU_2023</strain>
    </source>
</reference>
<keyword evidence="2" id="KW-1185">Reference proteome</keyword>
<organism evidence="1 2">
    <name type="scientific">Eretmocerus hayati</name>
    <dbReference type="NCBI Taxonomy" id="131215"/>
    <lineage>
        <taxon>Eukaryota</taxon>
        <taxon>Metazoa</taxon>
        <taxon>Ecdysozoa</taxon>
        <taxon>Arthropoda</taxon>
        <taxon>Hexapoda</taxon>
        <taxon>Insecta</taxon>
        <taxon>Pterygota</taxon>
        <taxon>Neoptera</taxon>
        <taxon>Endopterygota</taxon>
        <taxon>Hymenoptera</taxon>
        <taxon>Apocrita</taxon>
        <taxon>Proctotrupomorpha</taxon>
        <taxon>Chalcidoidea</taxon>
        <taxon>Aphelinidae</taxon>
        <taxon>Aphelininae</taxon>
        <taxon>Eretmocerus</taxon>
    </lineage>
</organism>
<protein>
    <submittedName>
        <fullName evidence="1">Uncharacterized protein</fullName>
    </submittedName>
</protein>
<evidence type="ECO:0000313" key="2">
    <source>
        <dbReference type="Proteomes" id="UP001239111"/>
    </source>
</evidence>
<dbReference type="Proteomes" id="UP001239111">
    <property type="component" value="Chromosome 3"/>
</dbReference>
<dbReference type="EMBL" id="CM056743">
    <property type="protein sequence ID" value="KAJ8669889.1"/>
    <property type="molecule type" value="Genomic_DNA"/>
</dbReference>
<comment type="caution">
    <text evidence="1">The sequence shown here is derived from an EMBL/GenBank/DDBJ whole genome shotgun (WGS) entry which is preliminary data.</text>
</comment>
<name>A0ACC2NHS3_9HYME</name>
<evidence type="ECO:0000313" key="1">
    <source>
        <dbReference type="EMBL" id="KAJ8669889.1"/>
    </source>
</evidence>